<feature type="region of interest" description="Disordered" evidence="1">
    <location>
        <begin position="185"/>
        <end position="206"/>
    </location>
</feature>
<dbReference type="AlphaFoldDB" id="A0A3E2HPX9"/>
<dbReference type="Gene3D" id="3.30.70.1240">
    <property type="entry name" value="DOPA-like domains"/>
    <property type="match status" value="1"/>
</dbReference>
<dbReference type="PANTHER" id="PTHR36423">
    <property type="entry name" value="AFR070WP"/>
    <property type="match status" value="1"/>
</dbReference>
<dbReference type="InterPro" id="IPR014980">
    <property type="entry name" value="DOPA_dioxygen"/>
</dbReference>
<dbReference type="PANTHER" id="PTHR36423:SF2">
    <property type="entry name" value="AFR070WP"/>
    <property type="match status" value="1"/>
</dbReference>
<accession>A0A3E2HPX9</accession>
<protein>
    <submittedName>
        <fullName evidence="2">Uncharacterized protein</fullName>
    </submittedName>
</protein>
<evidence type="ECO:0000313" key="2">
    <source>
        <dbReference type="EMBL" id="RFU35322.1"/>
    </source>
</evidence>
<dbReference type="Pfam" id="PF08883">
    <property type="entry name" value="DOPA_dioxygen"/>
    <property type="match status" value="1"/>
</dbReference>
<feature type="non-terminal residue" evidence="2">
    <location>
        <position position="1"/>
    </location>
</feature>
<evidence type="ECO:0000313" key="3">
    <source>
        <dbReference type="Proteomes" id="UP000258309"/>
    </source>
</evidence>
<evidence type="ECO:0000256" key="1">
    <source>
        <dbReference type="SAM" id="MobiDB-lite"/>
    </source>
</evidence>
<comment type="caution">
    <text evidence="2">The sequence shown here is derived from an EMBL/GenBank/DDBJ whole genome shotgun (WGS) entry which is preliminary data.</text>
</comment>
<organism evidence="2 3">
    <name type="scientific">Scytalidium lignicola</name>
    <name type="common">Hyphomycete</name>
    <dbReference type="NCBI Taxonomy" id="5539"/>
    <lineage>
        <taxon>Eukaryota</taxon>
        <taxon>Fungi</taxon>
        <taxon>Dikarya</taxon>
        <taxon>Ascomycota</taxon>
        <taxon>Pezizomycotina</taxon>
        <taxon>Leotiomycetes</taxon>
        <taxon>Leotiomycetes incertae sedis</taxon>
        <taxon>Scytalidium</taxon>
    </lineage>
</organism>
<feature type="compositionally biased region" description="Basic and acidic residues" evidence="1">
    <location>
        <begin position="196"/>
        <end position="206"/>
    </location>
</feature>
<gene>
    <name evidence="2" type="ORF">B7463_g944</name>
</gene>
<dbReference type="OMA" id="DIHIYYF"/>
<reference evidence="2 3" key="1">
    <citation type="submission" date="2018-05" db="EMBL/GenBank/DDBJ databases">
        <title>Draft genome sequence of Scytalidium lignicola DSM 105466, a ubiquitous saprotrophic fungus.</title>
        <authorList>
            <person name="Buettner E."/>
            <person name="Gebauer A.M."/>
            <person name="Hofrichter M."/>
            <person name="Liers C."/>
            <person name="Kellner H."/>
        </authorList>
    </citation>
    <scope>NUCLEOTIDE SEQUENCE [LARGE SCALE GENOMIC DNA]</scope>
    <source>
        <strain evidence="2 3">DSM 105466</strain>
    </source>
</reference>
<dbReference type="InterPro" id="IPR023389">
    <property type="entry name" value="DOPA-like_sf"/>
</dbReference>
<dbReference type="OrthoDB" id="9970095at2759"/>
<dbReference type="SUPFAM" id="SSF143410">
    <property type="entry name" value="DOPA-like"/>
    <property type="match status" value="1"/>
</dbReference>
<dbReference type="Proteomes" id="UP000258309">
    <property type="component" value="Unassembled WGS sequence"/>
</dbReference>
<name>A0A3E2HPX9_SCYLI</name>
<proteinExistence type="predicted"/>
<keyword evidence="3" id="KW-1185">Reference proteome</keyword>
<sequence>MADPSQYTYPSPLAGYENAPPLPMEISADGKSYMNPQTGVLSKAYEQFIDPLDKGRRGGFDIHIYYFQKNKYQLQFARELWERIRREFPELRIYKFWEEPVGPHPIAMFEVNLFTPAQFGAFIPWLVINRGPLSALVHPNSTDPVTGEEIDPERDHTQRATWMGEKVLLDLSLFKRIKEIRAQRKKDEEAAAEAAAAKKEPENGSA</sequence>
<feature type="non-terminal residue" evidence="2">
    <location>
        <position position="206"/>
    </location>
</feature>
<dbReference type="EMBL" id="NCSJ02000009">
    <property type="protein sequence ID" value="RFU35322.1"/>
    <property type="molecule type" value="Genomic_DNA"/>
</dbReference>